<dbReference type="PANTHER" id="PTHR33237:SF31">
    <property type="entry name" value="F2P16.13 PROTEIN"/>
    <property type="match status" value="1"/>
</dbReference>
<keyword evidence="1" id="KW-0812">Transmembrane</keyword>
<sequence>MQKLPFLFIPTSYFLVIIAVLSVFSIVTFLCAGFHHNNFKPQRKREKQTVQLGEKKTISRLQSNISSKALLMVKMISWSKVRDDEEEEEMDGDEAVWKRKIMMGERCRPLDFSGKILYDSHGNLLPNTPLHQSRSNNGVFLIIQAFEQVYSTSINLIVY</sequence>
<dbReference type="PANTHER" id="PTHR33237">
    <property type="entry name" value="F2P16.13 PROTEIN-RELATED"/>
    <property type="match status" value="1"/>
</dbReference>
<evidence type="ECO:0000313" key="2">
    <source>
        <dbReference type="EMBL" id="KAE9449501.1"/>
    </source>
</evidence>
<evidence type="ECO:0000313" key="3">
    <source>
        <dbReference type="Proteomes" id="UP000428333"/>
    </source>
</evidence>
<feature type="transmembrane region" description="Helical" evidence="1">
    <location>
        <begin position="12"/>
        <end position="35"/>
    </location>
</feature>
<keyword evidence="1" id="KW-1133">Transmembrane helix</keyword>
<keyword evidence="3" id="KW-1185">Reference proteome</keyword>
<comment type="caution">
    <text evidence="2">The sequence shown here is derived from an EMBL/GenBank/DDBJ whole genome shotgun (WGS) entry which is preliminary data.</text>
</comment>
<proteinExistence type="predicted"/>
<gene>
    <name evidence="2" type="ORF">C3L33_18600</name>
</gene>
<keyword evidence="1" id="KW-0472">Membrane</keyword>
<dbReference type="Proteomes" id="UP000428333">
    <property type="component" value="Linkage Group LG11"/>
</dbReference>
<reference evidence="2 3" key="1">
    <citation type="journal article" date="2019" name="Genome Biol. Evol.">
        <title>The Rhododendron genome and chromosomal organization provide insight into shared whole-genome duplications across the heath family (Ericaceae).</title>
        <authorList>
            <person name="Soza V.L."/>
            <person name="Lindsley D."/>
            <person name="Waalkes A."/>
            <person name="Ramage E."/>
            <person name="Patwardhan R.P."/>
            <person name="Burton J.N."/>
            <person name="Adey A."/>
            <person name="Kumar A."/>
            <person name="Qiu R."/>
            <person name="Shendure J."/>
            <person name="Hall B."/>
        </authorList>
    </citation>
    <scope>NUCLEOTIDE SEQUENCE [LARGE SCALE GENOMIC DNA]</scope>
    <source>
        <strain evidence="2">RSF 1966-606</strain>
    </source>
</reference>
<feature type="non-terminal residue" evidence="2">
    <location>
        <position position="1"/>
    </location>
</feature>
<name>A0A6A4L193_9ERIC</name>
<dbReference type="EMBL" id="QEFC01003169">
    <property type="protein sequence ID" value="KAE9449501.1"/>
    <property type="molecule type" value="Genomic_DNA"/>
</dbReference>
<protein>
    <recommendedName>
        <fullName evidence="4">Transmembrane protein</fullName>
    </recommendedName>
</protein>
<accession>A0A6A4L193</accession>
<evidence type="ECO:0008006" key="4">
    <source>
        <dbReference type="Google" id="ProtNLM"/>
    </source>
</evidence>
<organism evidence="2 3">
    <name type="scientific">Rhododendron williamsianum</name>
    <dbReference type="NCBI Taxonomy" id="262921"/>
    <lineage>
        <taxon>Eukaryota</taxon>
        <taxon>Viridiplantae</taxon>
        <taxon>Streptophyta</taxon>
        <taxon>Embryophyta</taxon>
        <taxon>Tracheophyta</taxon>
        <taxon>Spermatophyta</taxon>
        <taxon>Magnoliopsida</taxon>
        <taxon>eudicotyledons</taxon>
        <taxon>Gunneridae</taxon>
        <taxon>Pentapetalae</taxon>
        <taxon>asterids</taxon>
        <taxon>Ericales</taxon>
        <taxon>Ericaceae</taxon>
        <taxon>Ericoideae</taxon>
        <taxon>Rhodoreae</taxon>
        <taxon>Rhododendron</taxon>
    </lineage>
</organism>
<dbReference type="OrthoDB" id="674685at2759"/>
<evidence type="ECO:0000256" key="1">
    <source>
        <dbReference type="SAM" id="Phobius"/>
    </source>
</evidence>
<dbReference type="AlphaFoldDB" id="A0A6A4L193"/>